<name>A0ABP8NE84_9BACT</name>
<dbReference type="RefSeq" id="WP_345081867.1">
    <property type="nucleotide sequence ID" value="NZ_BAABFA010000010.1"/>
</dbReference>
<evidence type="ECO:0000256" key="1">
    <source>
        <dbReference type="SAM" id="Phobius"/>
    </source>
</evidence>
<keyword evidence="1" id="KW-0472">Membrane</keyword>
<keyword evidence="3" id="KW-1185">Reference proteome</keyword>
<gene>
    <name evidence="2" type="ORF">GCM10023093_18050</name>
</gene>
<dbReference type="Proteomes" id="UP001500067">
    <property type="component" value="Unassembled WGS sequence"/>
</dbReference>
<dbReference type="EMBL" id="BAABFA010000010">
    <property type="protein sequence ID" value="GAA4465586.1"/>
    <property type="molecule type" value="Genomic_DNA"/>
</dbReference>
<feature type="transmembrane region" description="Helical" evidence="1">
    <location>
        <begin position="21"/>
        <end position="38"/>
    </location>
</feature>
<protein>
    <submittedName>
        <fullName evidence="2">Uncharacterized protein</fullName>
    </submittedName>
</protein>
<sequence>MRQMLTECYALFFKVTRVKALSYWSAIAYLSILSFWVLKGLSRLTVDWISIAAKLQILFSFPVYVVTIAGLFFAIYKVSPKMAQISKDVKRKSTGSVTLIIMTICVVLLWLYMKFGDSFFS</sequence>
<keyword evidence="1" id="KW-0812">Transmembrane</keyword>
<feature type="transmembrane region" description="Helical" evidence="1">
    <location>
        <begin position="58"/>
        <end position="76"/>
    </location>
</feature>
<accession>A0ABP8NE84</accession>
<evidence type="ECO:0000313" key="2">
    <source>
        <dbReference type="EMBL" id="GAA4465586.1"/>
    </source>
</evidence>
<reference evidence="3" key="1">
    <citation type="journal article" date="2019" name="Int. J. Syst. Evol. Microbiol.">
        <title>The Global Catalogue of Microorganisms (GCM) 10K type strain sequencing project: providing services to taxonomists for standard genome sequencing and annotation.</title>
        <authorList>
            <consortium name="The Broad Institute Genomics Platform"/>
            <consortium name="The Broad Institute Genome Sequencing Center for Infectious Disease"/>
            <person name="Wu L."/>
            <person name="Ma J."/>
        </authorList>
    </citation>
    <scope>NUCLEOTIDE SEQUENCE [LARGE SCALE GENOMIC DNA]</scope>
    <source>
        <strain evidence="3">JCM 32105</strain>
    </source>
</reference>
<keyword evidence="1" id="KW-1133">Transmembrane helix</keyword>
<comment type="caution">
    <text evidence="2">The sequence shown here is derived from an EMBL/GenBank/DDBJ whole genome shotgun (WGS) entry which is preliminary data.</text>
</comment>
<organism evidence="2 3">
    <name type="scientific">Nemorincola caseinilytica</name>
    <dbReference type="NCBI Taxonomy" id="2054315"/>
    <lineage>
        <taxon>Bacteria</taxon>
        <taxon>Pseudomonadati</taxon>
        <taxon>Bacteroidota</taxon>
        <taxon>Chitinophagia</taxon>
        <taxon>Chitinophagales</taxon>
        <taxon>Chitinophagaceae</taxon>
        <taxon>Nemorincola</taxon>
    </lineage>
</organism>
<feature type="transmembrane region" description="Helical" evidence="1">
    <location>
        <begin position="97"/>
        <end position="113"/>
    </location>
</feature>
<evidence type="ECO:0000313" key="3">
    <source>
        <dbReference type="Proteomes" id="UP001500067"/>
    </source>
</evidence>
<proteinExistence type="predicted"/>